<accession>A0ABX4NV69</accession>
<comment type="caution">
    <text evidence="1">The sequence shown here is derived from an EMBL/GenBank/DDBJ whole genome shotgun (WGS) entry which is preliminary data.</text>
</comment>
<organism evidence="1 2">
    <name type="scientific">Leptospira adleri</name>
    <dbReference type="NCBI Taxonomy" id="2023186"/>
    <lineage>
        <taxon>Bacteria</taxon>
        <taxon>Pseudomonadati</taxon>
        <taxon>Spirochaetota</taxon>
        <taxon>Spirochaetia</taxon>
        <taxon>Leptospirales</taxon>
        <taxon>Leptospiraceae</taxon>
        <taxon>Leptospira</taxon>
    </lineage>
</organism>
<evidence type="ECO:0000313" key="2">
    <source>
        <dbReference type="Proteomes" id="UP000232149"/>
    </source>
</evidence>
<keyword evidence="2" id="KW-1185">Reference proteome</keyword>
<gene>
    <name evidence="1" type="ORF">CH376_19880</name>
</gene>
<reference evidence="1 2" key="1">
    <citation type="submission" date="2017-07" db="EMBL/GenBank/DDBJ databases">
        <title>Leptospira spp. isolated from tropical soils.</title>
        <authorList>
            <person name="Thibeaux R."/>
            <person name="Iraola G."/>
            <person name="Ferres I."/>
            <person name="Bierque E."/>
            <person name="Girault D."/>
            <person name="Soupe-Gilbert M.-E."/>
            <person name="Picardeau M."/>
            <person name="Goarant C."/>
        </authorList>
    </citation>
    <scope>NUCLEOTIDE SEQUENCE [LARGE SCALE GENOMIC DNA]</scope>
    <source>
        <strain evidence="1 2">FH2-B-D1</strain>
    </source>
</reference>
<dbReference type="RefSeq" id="WP_133124670.1">
    <property type="nucleotide sequence ID" value="NZ_NPDU01000074.1"/>
</dbReference>
<feature type="non-terminal residue" evidence="1">
    <location>
        <position position="166"/>
    </location>
</feature>
<name>A0ABX4NV69_9LEPT</name>
<dbReference type="EMBL" id="NPDU01000074">
    <property type="protein sequence ID" value="PJZ60179.1"/>
    <property type="molecule type" value="Genomic_DNA"/>
</dbReference>
<evidence type="ECO:0000313" key="1">
    <source>
        <dbReference type="EMBL" id="PJZ60179.1"/>
    </source>
</evidence>
<proteinExistence type="predicted"/>
<sequence>MLSFSKLIQELKEESDSYQKRYLLTSFLSRCPPKELDLAFSFLSGKKEKAILEEDPIAIFASEYLNQPLWMIRSAIEEVGDVSETISLLTGNCYPIFEIEIRVILEKANQLINLKEQTREILFSVWKTFPVPEKIFFHKLLLGKQNLKIQETLLIEIVADLFDLET</sequence>
<dbReference type="Proteomes" id="UP000232149">
    <property type="component" value="Unassembled WGS sequence"/>
</dbReference>
<protein>
    <submittedName>
        <fullName evidence="1">Uncharacterized protein</fullName>
    </submittedName>
</protein>